<dbReference type="Proteomes" id="UP000249873">
    <property type="component" value="Chromosome"/>
</dbReference>
<accession>A0A2Z4GCG3</accession>
<gene>
    <name evidence="1" type="ORF">DJ013_11580</name>
</gene>
<evidence type="ECO:0000313" key="2">
    <source>
        <dbReference type="Proteomes" id="UP000249873"/>
    </source>
</evidence>
<sequence length="140" mass="15951">MIVAIGCNSNQTSKKETSTAITQEQLDNFEKLLTADGYFWQSKNSRACAVEILFRKDKTATVLAENNQTYIRGNWTFDKSMNKLQIAWEGSDQVFTEVATVNAEGTEISFTKDVYFVCGNNLKRLNLLDKRFEEKVESVE</sequence>
<dbReference type="AlphaFoldDB" id="A0A2Z4GCG3"/>
<evidence type="ECO:0008006" key="3">
    <source>
        <dbReference type="Google" id="ProtNLM"/>
    </source>
</evidence>
<dbReference type="OrthoDB" id="840333at2"/>
<dbReference type="EMBL" id="CP029480">
    <property type="protein sequence ID" value="AWV98780.1"/>
    <property type="molecule type" value="Genomic_DNA"/>
</dbReference>
<keyword evidence="2" id="KW-1185">Reference proteome</keyword>
<name>A0A2Z4GCG3_9BACT</name>
<organism evidence="1 2">
    <name type="scientific">Arcticibacterium luteifluviistationis</name>
    <dbReference type="NCBI Taxonomy" id="1784714"/>
    <lineage>
        <taxon>Bacteria</taxon>
        <taxon>Pseudomonadati</taxon>
        <taxon>Bacteroidota</taxon>
        <taxon>Cytophagia</taxon>
        <taxon>Cytophagales</taxon>
        <taxon>Leadbetterellaceae</taxon>
        <taxon>Arcticibacterium</taxon>
    </lineage>
</organism>
<evidence type="ECO:0000313" key="1">
    <source>
        <dbReference type="EMBL" id="AWV98780.1"/>
    </source>
</evidence>
<dbReference type="KEGG" id="als:DJ013_11580"/>
<proteinExistence type="predicted"/>
<reference evidence="1 2" key="1">
    <citation type="submission" date="2018-05" db="EMBL/GenBank/DDBJ databases">
        <title>Complete genome sequence of Arcticibacterium luteifluviistationis SM1504T, a cytophagaceae bacterium isolated from Arctic surface seawater.</title>
        <authorList>
            <person name="Li Y."/>
            <person name="Qin Q.-L."/>
        </authorList>
    </citation>
    <scope>NUCLEOTIDE SEQUENCE [LARGE SCALE GENOMIC DNA]</scope>
    <source>
        <strain evidence="1 2">SM1504</strain>
    </source>
</reference>
<protein>
    <recommendedName>
        <fullName evidence="3">Lipocalin-like domain-containing protein</fullName>
    </recommendedName>
</protein>